<evidence type="ECO:0000259" key="19">
    <source>
        <dbReference type="PROSITE" id="PS51698"/>
    </source>
</evidence>
<reference evidence="20 21" key="1">
    <citation type="submission" date="2017-03" db="EMBL/GenBank/DDBJ databases">
        <title>WGS assembly of Porphyra umbilicalis.</title>
        <authorList>
            <person name="Brawley S.H."/>
            <person name="Blouin N.A."/>
            <person name="Ficko-Blean E."/>
            <person name="Wheeler G.L."/>
            <person name="Lohr M."/>
            <person name="Goodson H.V."/>
            <person name="Jenkins J.W."/>
            <person name="Blaby-Haas C.E."/>
            <person name="Helliwell K.E."/>
            <person name="Chan C."/>
            <person name="Marriage T."/>
            <person name="Bhattacharya D."/>
            <person name="Klein A.S."/>
            <person name="Badis Y."/>
            <person name="Brodie J."/>
            <person name="Cao Y."/>
            <person name="Collen J."/>
            <person name="Dittami S.M."/>
            <person name="Gachon C.M."/>
            <person name="Green B.R."/>
            <person name="Karpowicz S."/>
            <person name="Kim J.W."/>
            <person name="Kudahl U."/>
            <person name="Lin S."/>
            <person name="Michel G."/>
            <person name="Mittag M."/>
            <person name="Olson B.J."/>
            <person name="Pangilinan J."/>
            <person name="Peng Y."/>
            <person name="Qiu H."/>
            <person name="Shu S."/>
            <person name="Singer J.T."/>
            <person name="Smith A.G."/>
            <person name="Sprecher B.N."/>
            <person name="Wagner V."/>
            <person name="Wang W."/>
            <person name="Wang Z.-Y."/>
            <person name="Yan J."/>
            <person name="Yarish C."/>
            <person name="Zoeuner-Riek S."/>
            <person name="Zhuang Y."/>
            <person name="Zou Y."/>
            <person name="Lindquist E.A."/>
            <person name="Grimwood J."/>
            <person name="Barry K."/>
            <person name="Rokhsar D.S."/>
            <person name="Schmutz J."/>
            <person name="Stiller J.W."/>
            <person name="Grossman A.R."/>
            <person name="Prochnik S.E."/>
        </authorList>
    </citation>
    <scope>NUCLEOTIDE SEQUENCE [LARGE SCALE GENOMIC DNA]</scope>
    <source>
        <strain evidence="20">4086291</strain>
    </source>
</reference>
<evidence type="ECO:0000256" key="15">
    <source>
        <dbReference type="ARBA" id="ARBA00081821"/>
    </source>
</evidence>
<comment type="subcellular location">
    <subcellularLocation>
        <location evidence="3">Cytoplasm</location>
    </subcellularLocation>
    <subcellularLocation>
        <location evidence="2">Nucleus</location>
    </subcellularLocation>
</comment>
<comment type="pathway">
    <text evidence="4">Protein modification; protein ubiquitination.</text>
</comment>
<dbReference type="GO" id="GO:0034450">
    <property type="term" value="F:ubiquitin-ubiquitin ligase activity"/>
    <property type="evidence" value="ECO:0007669"/>
    <property type="project" value="InterPro"/>
</dbReference>
<evidence type="ECO:0000256" key="8">
    <source>
        <dbReference type="ARBA" id="ARBA00022553"/>
    </source>
</evidence>
<evidence type="ECO:0000256" key="17">
    <source>
        <dbReference type="SAM" id="Coils"/>
    </source>
</evidence>
<dbReference type="FunFam" id="3.30.40.10:FF:000060">
    <property type="entry name" value="ubiquitin conjugation factor E4 B"/>
    <property type="match status" value="1"/>
</dbReference>
<dbReference type="SMART" id="SM00504">
    <property type="entry name" value="Ubox"/>
    <property type="match status" value="1"/>
</dbReference>
<dbReference type="GO" id="GO:0006511">
    <property type="term" value="P:ubiquitin-dependent protein catabolic process"/>
    <property type="evidence" value="ECO:0007669"/>
    <property type="project" value="InterPro"/>
</dbReference>
<comment type="function">
    <text evidence="13">Ubiquitin-protein ligase that probably functions as an E3 ligase in conjunction with specific E1 and E2 ligases. May also function as an E4 ligase mediating the assembly of polyubiquitin chains on substrates ubiquitinated by another E3 ubiquitin ligase. May regulate myosin assembly in striated muscles together with STUB1 and VCP/p97 by targeting myosin chaperone UNC45B for proteasomal degradation.</text>
</comment>
<feature type="coiled-coil region" evidence="17">
    <location>
        <begin position="850"/>
        <end position="883"/>
    </location>
</feature>
<dbReference type="PROSITE" id="PS51698">
    <property type="entry name" value="U_BOX"/>
    <property type="match status" value="1"/>
</dbReference>
<feature type="domain" description="U-box" evidence="19">
    <location>
        <begin position="1042"/>
        <end position="1116"/>
    </location>
</feature>
<evidence type="ECO:0000256" key="6">
    <source>
        <dbReference type="ARBA" id="ARBA00012483"/>
    </source>
</evidence>
<gene>
    <name evidence="20" type="ORF">BU14_0407s0018</name>
</gene>
<evidence type="ECO:0000256" key="16">
    <source>
        <dbReference type="ARBA" id="ARBA00083610"/>
    </source>
</evidence>
<dbReference type="GO" id="GO:0000151">
    <property type="term" value="C:ubiquitin ligase complex"/>
    <property type="evidence" value="ECO:0007669"/>
    <property type="project" value="InterPro"/>
</dbReference>
<dbReference type="EC" id="2.3.2.27" evidence="6"/>
<dbReference type="OrthoDB" id="20295at2759"/>
<protein>
    <recommendedName>
        <fullName evidence="14">Ubiquitin conjugation factor E4 B</fullName>
        <ecNumber evidence="6">2.3.2.27</ecNumber>
    </recommendedName>
    <alternativeName>
        <fullName evidence="16">RING-type E3 ubiquitin transferase E4 B</fullName>
    </alternativeName>
    <alternativeName>
        <fullName evidence="15">Ubiquitin fusion degradation protein 2</fullName>
    </alternativeName>
</protein>
<evidence type="ECO:0000256" key="18">
    <source>
        <dbReference type="SAM" id="MobiDB-lite"/>
    </source>
</evidence>
<accession>A0A1X6NVU7</accession>
<dbReference type="PANTHER" id="PTHR13931">
    <property type="entry name" value="UBIQUITINATION FACTOR E4"/>
    <property type="match status" value="1"/>
</dbReference>
<evidence type="ECO:0000256" key="9">
    <source>
        <dbReference type="ARBA" id="ARBA00022679"/>
    </source>
</evidence>
<evidence type="ECO:0000256" key="7">
    <source>
        <dbReference type="ARBA" id="ARBA00022490"/>
    </source>
</evidence>
<evidence type="ECO:0000256" key="3">
    <source>
        <dbReference type="ARBA" id="ARBA00004496"/>
    </source>
</evidence>
<dbReference type="Gene3D" id="3.30.40.10">
    <property type="entry name" value="Zinc/RING finger domain, C3HC4 (zinc finger)"/>
    <property type="match status" value="1"/>
</dbReference>
<dbReference type="SUPFAM" id="SSF57850">
    <property type="entry name" value="RING/U-box"/>
    <property type="match status" value="1"/>
</dbReference>
<evidence type="ECO:0000256" key="12">
    <source>
        <dbReference type="ARBA" id="ARBA00023242"/>
    </source>
</evidence>
<keyword evidence="10" id="KW-0833">Ubl conjugation pathway</keyword>
<dbReference type="CDD" id="cd16658">
    <property type="entry name" value="RING-Ubox_UBE4B"/>
    <property type="match status" value="1"/>
</dbReference>
<dbReference type="InterPro" id="IPR019474">
    <property type="entry name" value="Ub_conjug_fac_E4_core"/>
</dbReference>
<name>A0A1X6NVU7_PORUM</name>
<keyword evidence="7" id="KW-0963">Cytoplasm</keyword>
<feature type="compositionally biased region" description="Low complexity" evidence="18">
    <location>
        <begin position="46"/>
        <end position="63"/>
    </location>
</feature>
<keyword evidence="12" id="KW-0539">Nucleus</keyword>
<dbReference type="Pfam" id="PF10408">
    <property type="entry name" value="Ufd2P_core"/>
    <property type="match status" value="1"/>
</dbReference>
<organism evidence="20 21">
    <name type="scientific">Porphyra umbilicalis</name>
    <name type="common">Purple laver</name>
    <name type="synonym">Red alga</name>
    <dbReference type="NCBI Taxonomy" id="2786"/>
    <lineage>
        <taxon>Eukaryota</taxon>
        <taxon>Rhodophyta</taxon>
        <taxon>Bangiophyceae</taxon>
        <taxon>Bangiales</taxon>
        <taxon>Bangiaceae</taxon>
        <taxon>Porphyra</taxon>
    </lineage>
</organism>
<dbReference type="AlphaFoldDB" id="A0A1X6NVU7"/>
<keyword evidence="8" id="KW-0597">Phosphoprotein</keyword>
<dbReference type="InterPro" id="IPR003613">
    <property type="entry name" value="Ubox_domain"/>
</dbReference>
<dbReference type="GO" id="GO:0005737">
    <property type="term" value="C:cytoplasm"/>
    <property type="evidence" value="ECO:0007669"/>
    <property type="project" value="UniProtKB-SubCell"/>
</dbReference>
<keyword evidence="9" id="KW-0808">Transferase</keyword>
<keyword evidence="21" id="KW-1185">Reference proteome</keyword>
<dbReference type="GO" id="GO:0036503">
    <property type="term" value="P:ERAD pathway"/>
    <property type="evidence" value="ECO:0007669"/>
    <property type="project" value="InterPro"/>
</dbReference>
<feature type="compositionally biased region" description="Basic and acidic residues" evidence="18">
    <location>
        <begin position="1"/>
        <end position="14"/>
    </location>
</feature>
<dbReference type="Proteomes" id="UP000218209">
    <property type="component" value="Unassembled WGS sequence"/>
</dbReference>
<dbReference type="Pfam" id="PF04564">
    <property type="entry name" value="U-box"/>
    <property type="match status" value="1"/>
</dbReference>
<evidence type="ECO:0000256" key="5">
    <source>
        <dbReference type="ARBA" id="ARBA00007434"/>
    </source>
</evidence>
<feature type="compositionally biased region" description="Pro residues" evidence="18">
    <location>
        <begin position="25"/>
        <end position="34"/>
    </location>
</feature>
<keyword evidence="11" id="KW-0007">Acetylation</keyword>
<evidence type="ECO:0000256" key="2">
    <source>
        <dbReference type="ARBA" id="ARBA00004123"/>
    </source>
</evidence>
<evidence type="ECO:0000256" key="1">
    <source>
        <dbReference type="ARBA" id="ARBA00000900"/>
    </source>
</evidence>
<dbReference type="GO" id="GO:0005634">
    <property type="term" value="C:nucleus"/>
    <property type="evidence" value="ECO:0007669"/>
    <property type="project" value="UniProtKB-SubCell"/>
</dbReference>
<feature type="compositionally biased region" description="Pro residues" evidence="18">
    <location>
        <begin position="79"/>
        <end position="89"/>
    </location>
</feature>
<comment type="catalytic activity">
    <reaction evidence="1">
        <text>S-ubiquitinyl-[E2 ubiquitin-conjugating enzyme]-L-cysteine + [acceptor protein]-L-lysine = [E2 ubiquitin-conjugating enzyme]-L-cysteine + N(6)-ubiquitinyl-[acceptor protein]-L-lysine.</text>
        <dbReference type="EC" id="2.3.2.27"/>
    </reaction>
</comment>
<feature type="region of interest" description="Disordered" evidence="18">
    <location>
        <begin position="1"/>
        <end position="102"/>
    </location>
</feature>
<dbReference type="PANTHER" id="PTHR13931:SF2">
    <property type="entry name" value="UBIQUITIN CONJUGATION FACTOR E4 B"/>
    <property type="match status" value="1"/>
</dbReference>
<dbReference type="EMBL" id="KV919040">
    <property type="protein sequence ID" value="OSX72754.1"/>
    <property type="molecule type" value="Genomic_DNA"/>
</dbReference>
<feature type="region of interest" description="Disordered" evidence="18">
    <location>
        <begin position="1127"/>
        <end position="1160"/>
    </location>
</feature>
<sequence>MNWLRRRDEVKEEVSSDDSDSERQPTPPPLPPGPDEAELRRRRLARFNAPAPAASVGGSDAAAGPPPAKKPKSPEKRPPPPPPPAPEPPAPKKDKEVKPPPPLSQLESALLVRVFDLTLVAGRAGYDGILVAELRDAGAEGDAGLVLNAEAHADMVLVHQLQAATEKLVFLTRAYARADAALREAGRTRTATAKDAADLQAAARYALTLIMSYAGLVLSEPESFAAERTPEALAAMLLRDAVPGGFIRALVDRFASSEDEDDRETLQSVFSRVFSALVVAVGRSSLMRSDFLPPLRALSSLVGTYRPLAEVLTRMDTFAPEAGIINGVHLERATVLGPFFALTAMQEDPLVAREYFTKSSERTKADIDSAIVSLRESIRVLRSGLFEVCMALCKAGAGPREALLKWFALAMKHNARRTAIHFERQVVSGDGFVLNVMDVLLRIAEPFSHPSSEKLAKVDPTYVQSTHRIDYSDETRLAADSNMLNRFWVDPRNRNAQESLERALAEQRMEIEASGGGSSGGAAAAADVGDGEADAIQDNRPAETVSKEFGFVSEVFFLTVRAVQLGFVSSHEFYKDVILKQLGRTQGEKAELEASAAAASNPTEYQQQLTELTDRIDGYMTYKLSYDVYLRDEEPLASLLQFVTANAAWLVRILSEPARKELLPLPLPPLRTFVSLPEATLEILNKVLLFTTRYAPGLIETHCETLDVVVTLAVATASSPGYVKNPYLRAKLLEFIDDIMPRFASRDTDEERRRHRYIGDHPAIEAMFATHVVARQHLPSALFRLYVDVEHTGSHNQFFDKFNIRYHLTQIVECMWHLPDYRASVRNEALSARRFTQFVNMLLNDANFLLDEITSNLSDLRQIQREMERREEWEALSVEERREKEKKLHDIESQVKSYIDLGNASINMLLFMTEDAAVRSVFVLPEMASRVAEMLNFFLSQLTGPKCAELSVRDREKYGWEPRRLLTQIVGTYLHFADEEAFVAAVAHDGRSFSHHLFRNALRVLSRRGLLPAAEIQRFAALGVAAQEVVDADAALGEDLGEIPDDFQDPLVYELMSDPVKLPTSGMVMDRANIVRHLLSDRTDPFNRKMLTEDMLEPATELKSRITEWLAEKRAAAAARRRAAAMEQLTAAADTSAMDVSQTAATSAGEGGPSGADASA</sequence>
<evidence type="ECO:0000256" key="10">
    <source>
        <dbReference type="ARBA" id="ARBA00022786"/>
    </source>
</evidence>
<evidence type="ECO:0000256" key="13">
    <source>
        <dbReference type="ARBA" id="ARBA00056267"/>
    </source>
</evidence>
<evidence type="ECO:0000313" key="21">
    <source>
        <dbReference type="Proteomes" id="UP000218209"/>
    </source>
</evidence>
<evidence type="ECO:0000256" key="4">
    <source>
        <dbReference type="ARBA" id="ARBA00004906"/>
    </source>
</evidence>
<proteinExistence type="inferred from homology"/>
<evidence type="ECO:0000313" key="20">
    <source>
        <dbReference type="EMBL" id="OSX72754.1"/>
    </source>
</evidence>
<keyword evidence="17" id="KW-0175">Coiled coil</keyword>
<evidence type="ECO:0000256" key="11">
    <source>
        <dbReference type="ARBA" id="ARBA00022990"/>
    </source>
</evidence>
<evidence type="ECO:0000256" key="14">
    <source>
        <dbReference type="ARBA" id="ARBA00072779"/>
    </source>
</evidence>
<dbReference type="InterPro" id="IPR045132">
    <property type="entry name" value="UBE4"/>
</dbReference>
<dbReference type="InterPro" id="IPR013083">
    <property type="entry name" value="Znf_RING/FYVE/PHD"/>
</dbReference>
<dbReference type="GO" id="GO:0000209">
    <property type="term" value="P:protein polyubiquitination"/>
    <property type="evidence" value="ECO:0007669"/>
    <property type="project" value="TreeGrafter"/>
</dbReference>
<comment type="similarity">
    <text evidence="5">Belongs to the ubiquitin conjugation factor E4 family.</text>
</comment>
<dbReference type="UniPathway" id="UPA00143"/>